<dbReference type="Proteomes" id="UP000008721">
    <property type="component" value="Chromosome"/>
</dbReference>
<feature type="domain" description="AFP-like" evidence="2">
    <location>
        <begin position="288"/>
        <end position="344"/>
    </location>
</feature>
<reference evidence="3 4" key="1">
    <citation type="journal article" date="2012" name="Stand. Genomic Sci.">
        <title>Complete genome sequence of the sulfur compounds oxidizing chemolithoautotroph Sulfuricurvum kujiense type strain (YK-1(T)).</title>
        <authorList>
            <person name="Han C."/>
            <person name="Kotsyurbenko O."/>
            <person name="Chertkov O."/>
            <person name="Held B."/>
            <person name="Lapidus A."/>
            <person name="Nolan M."/>
            <person name="Lucas S."/>
            <person name="Hammon N."/>
            <person name="Deshpande S."/>
            <person name="Cheng J.F."/>
            <person name="Tapia R."/>
            <person name="Goodwin L.A."/>
            <person name="Pitluck S."/>
            <person name="Liolios K."/>
            <person name="Pagani I."/>
            <person name="Ivanova N."/>
            <person name="Mavromatis K."/>
            <person name="Mikhailova N."/>
            <person name="Pati A."/>
            <person name="Chen A."/>
            <person name="Palaniappan K."/>
            <person name="Land M."/>
            <person name="Hauser L."/>
            <person name="Chang Y.J."/>
            <person name="Jeffries C.D."/>
            <person name="Brambilla E.M."/>
            <person name="Rohde M."/>
            <person name="Spring S."/>
            <person name="Sikorski J."/>
            <person name="Goker M."/>
            <person name="Woyke T."/>
            <person name="Bristow J."/>
            <person name="Eisen J.A."/>
            <person name="Markowitz V."/>
            <person name="Hugenholtz P."/>
            <person name="Kyrpides N.C."/>
            <person name="Klenk H.P."/>
            <person name="Detter J.C."/>
        </authorList>
    </citation>
    <scope>NUCLEOTIDE SEQUENCE [LARGE SCALE GENOMIC DNA]</scope>
    <source>
        <strain evidence="4">ATCC BAA-921 / DSM 16994 / JCM 11577 / YK-1</strain>
    </source>
</reference>
<dbReference type="SUPFAM" id="SSF51269">
    <property type="entry name" value="AFP III-like domain"/>
    <property type="match status" value="1"/>
</dbReference>
<gene>
    <name evidence="3" type="ordered locus">Sulku_0155</name>
</gene>
<evidence type="ECO:0000259" key="2">
    <source>
        <dbReference type="PROSITE" id="PS50844"/>
    </source>
</evidence>
<dbReference type="GO" id="GO:0047444">
    <property type="term" value="F:N-acylneuraminate-9-phosphate synthase activity"/>
    <property type="evidence" value="ECO:0007669"/>
    <property type="project" value="TreeGrafter"/>
</dbReference>
<name>E4TXC5_SULKY</name>
<protein>
    <recommendedName>
        <fullName evidence="1">Pseudaminic acid synthase</fullName>
        <ecNumber evidence="1">2.5.1.97</ecNumber>
    </recommendedName>
</protein>
<keyword evidence="3" id="KW-0808">Transferase</keyword>
<organism evidence="3 4">
    <name type="scientific">Sulfuricurvum kujiense (strain ATCC BAA-921 / DSM 16994 / JCM 11577 / YK-1)</name>
    <dbReference type="NCBI Taxonomy" id="709032"/>
    <lineage>
        <taxon>Bacteria</taxon>
        <taxon>Pseudomonadati</taxon>
        <taxon>Campylobacterota</taxon>
        <taxon>Epsilonproteobacteria</taxon>
        <taxon>Campylobacterales</taxon>
        <taxon>Sulfurimonadaceae</taxon>
        <taxon>Sulfuricurvum</taxon>
    </lineage>
</organism>
<dbReference type="InterPro" id="IPR036732">
    <property type="entry name" value="AFP_Neu5c_C_sf"/>
</dbReference>
<dbReference type="InterPro" id="IPR020030">
    <property type="entry name" value="Pseudaminic_synth_PseI"/>
</dbReference>
<dbReference type="InterPro" id="IPR013974">
    <property type="entry name" value="SAF"/>
</dbReference>
<dbReference type="PANTHER" id="PTHR42966">
    <property type="entry name" value="N-ACETYLNEURAMINATE SYNTHASE"/>
    <property type="match status" value="1"/>
</dbReference>
<dbReference type="GO" id="GO:0016051">
    <property type="term" value="P:carbohydrate biosynthetic process"/>
    <property type="evidence" value="ECO:0007669"/>
    <property type="project" value="InterPro"/>
</dbReference>
<dbReference type="InterPro" id="IPR013785">
    <property type="entry name" value="Aldolase_TIM"/>
</dbReference>
<dbReference type="Gene3D" id="3.20.20.70">
    <property type="entry name" value="Aldolase class I"/>
    <property type="match status" value="1"/>
</dbReference>
<dbReference type="HOGENOM" id="CLU_040465_0_1_7"/>
<dbReference type="eggNOG" id="COG2089">
    <property type="taxonomic scope" value="Bacteria"/>
</dbReference>
<evidence type="ECO:0000313" key="3">
    <source>
        <dbReference type="EMBL" id="ADR32822.1"/>
    </source>
</evidence>
<accession>E4TXC5</accession>
<dbReference type="InterPro" id="IPR051690">
    <property type="entry name" value="PseI-like"/>
</dbReference>
<dbReference type="EC" id="2.5.1.97" evidence="1"/>
<dbReference type="KEGG" id="sku:Sulku_0155"/>
<proteinExistence type="predicted"/>
<dbReference type="InterPro" id="IPR057736">
    <property type="entry name" value="SAF_PseI/NeuA/NeuB"/>
</dbReference>
<dbReference type="Gene3D" id="3.90.1210.10">
    <property type="entry name" value="Antifreeze-like/N-acetylneuraminic acid synthase C-terminal domain"/>
    <property type="match status" value="1"/>
</dbReference>
<dbReference type="OrthoDB" id="9781701at2"/>
<evidence type="ECO:0000313" key="4">
    <source>
        <dbReference type="Proteomes" id="UP000008721"/>
    </source>
</evidence>
<dbReference type="STRING" id="709032.Sulku_0155"/>
<keyword evidence="4" id="KW-1185">Reference proteome</keyword>
<dbReference type="SUPFAM" id="SSF51569">
    <property type="entry name" value="Aldolase"/>
    <property type="match status" value="1"/>
</dbReference>
<dbReference type="Pfam" id="PF08666">
    <property type="entry name" value="SAF"/>
    <property type="match status" value="1"/>
</dbReference>
<dbReference type="InterPro" id="IPR006190">
    <property type="entry name" value="SAF_AFP_Neu5Ac"/>
</dbReference>
<dbReference type="SMART" id="SM00858">
    <property type="entry name" value="SAF"/>
    <property type="match status" value="1"/>
</dbReference>
<dbReference type="InterPro" id="IPR013132">
    <property type="entry name" value="PseI/NeuA/B-like_N"/>
</dbReference>
<evidence type="ECO:0000256" key="1">
    <source>
        <dbReference type="NCBIfam" id="TIGR03586"/>
    </source>
</evidence>
<sequence length="344" mass="37718">MNIAHHNTDEKVFIIAELSANHNGSLDTALRTITAMKDAGADAVKLQTYTPDTITLDCDSEMFTISQGTLWDKRKFHDLYAEAMTPWEWHPILFDHAKSLGMAAFSSPFDVSAVDFLESLDVPAYKIASFEITDIPLIEYTAAKGKPIIISTGIATLSDIEEALDACRRVGNEQIMLLKCTSAYPAALEEMNLLTIADMKIRFGVNVGLSDHTMSLAAPIAAVALGARVIEKHFILDRGMGGADSAFSLEPHEFKMMVDAVRDTEKLLGKVTYELSPKSLKSREFSRSLFIAEDVKEGEVISDKNVRSVRPGFGLAPKHLKEILGKTFKAGAIKGTPLSWDHIG</sequence>
<dbReference type="PANTHER" id="PTHR42966:SF2">
    <property type="entry name" value="PSEUDAMINIC ACID SYNTHASE"/>
    <property type="match status" value="1"/>
</dbReference>
<dbReference type="NCBIfam" id="TIGR03586">
    <property type="entry name" value="PseI"/>
    <property type="match status" value="1"/>
</dbReference>
<dbReference type="CDD" id="cd11615">
    <property type="entry name" value="SAF_NeuB_like"/>
    <property type="match status" value="1"/>
</dbReference>
<dbReference type="Pfam" id="PF03102">
    <property type="entry name" value="NeuB"/>
    <property type="match status" value="1"/>
</dbReference>
<dbReference type="AlphaFoldDB" id="E4TXC5"/>
<dbReference type="EMBL" id="CP002355">
    <property type="protein sequence ID" value="ADR32822.1"/>
    <property type="molecule type" value="Genomic_DNA"/>
</dbReference>
<dbReference type="RefSeq" id="WP_013459019.1">
    <property type="nucleotide sequence ID" value="NC_014762.1"/>
</dbReference>
<dbReference type="PROSITE" id="PS50844">
    <property type="entry name" value="AFP_LIKE"/>
    <property type="match status" value="1"/>
</dbReference>